<feature type="region of interest" description="Disordered" evidence="1">
    <location>
        <begin position="19"/>
        <end position="41"/>
    </location>
</feature>
<evidence type="ECO:0000313" key="2">
    <source>
        <dbReference type="EMBL" id="KAJ6221437.1"/>
    </source>
</evidence>
<proteinExistence type="predicted"/>
<dbReference type="AlphaFoldDB" id="A0A9Q0M9A8"/>
<evidence type="ECO:0000256" key="1">
    <source>
        <dbReference type="SAM" id="MobiDB-lite"/>
    </source>
</evidence>
<feature type="compositionally biased region" description="Acidic residues" evidence="1">
    <location>
        <begin position="20"/>
        <end position="29"/>
    </location>
</feature>
<organism evidence="2 3">
    <name type="scientific">Blomia tropicalis</name>
    <name type="common">Mite</name>
    <dbReference type="NCBI Taxonomy" id="40697"/>
    <lineage>
        <taxon>Eukaryota</taxon>
        <taxon>Metazoa</taxon>
        <taxon>Ecdysozoa</taxon>
        <taxon>Arthropoda</taxon>
        <taxon>Chelicerata</taxon>
        <taxon>Arachnida</taxon>
        <taxon>Acari</taxon>
        <taxon>Acariformes</taxon>
        <taxon>Sarcoptiformes</taxon>
        <taxon>Astigmata</taxon>
        <taxon>Glycyphagoidea</taxon>
        <taxon>Echimyopodidae</taxon>
        <taxon>Blomia</taxon>
    </lineage>
</organism>
<comment type="caution">
    <text evidence="2">The sequence shown here is derived from an EMBL/GenBank/DDBJ whole genome shotgun (WGS) entry which is preliminary data.</text>
</comment>
<gene>
    <name evidence="2" type="ORF">RDWZM_007249</name>
</gene>
<name>A0A9Q0M9A8_BLOTA</name>
<reference evidence="2" key="1">
    <citation type="submission" date="2022-12" db="EMBL/GenBank/DDBJ databases">
        <title>Genome assemblies of Blomia tropicalis.</title>
        <authorList>
            <person name="Cui Y."/>
        </authorList>
    </citation>
    <scope>NUCLEOTIDE SEQUENCE</scope>
    <source>
        <tissue evidence="2">Adult mites</tissue>
    </source>
</reference>
<keyword evidence="3" id="KW-1185">Reference proteome</keyword>
<evidence type="ECO:0000313" key="3">
    <source>
        <dbReference type="Proteomes" id="UP001142055"/>
    </source>
</evidence>
<sequence>MATFFGEVTEVSSRAVWWSDSEDEEDEEAKNDKEGNSNKIQPNITYKMIESNESKVNDFRSRCKRLFISISKKQTTLIGGDQIIQIKVNVPDNFKNDVIASLYRLQSQDYWLVFDDKLVSYYHLHCTDLVDYLEENVLKSISAKYELLIISKDFNRSSNSLEYFGSLKFPFKQMIAPETVKNYFELAFIEYCIVYRMNFACFILPSSMVLEDKSAPIPNAIINNLNQFTEFSYSNIIT</sequence>
<accession>A0A9Q0M9A8</accession>
<dbReference type="OrthoDB" id="10341236at2759"/>
<dbReference type="Proteomes" id="UP001142055">
    <property type="component" value="Chromosome 2"/>
</dbReference>
<protein>
    <submittedName>
        <fullName evidence="2">Uncharacterized protein</fullName>
    </submittedName>
</protein>
<dbReference type="EMBL" id="JAPWDV010000002">
    <property type="protein sequence ID" value="KAJ6221437.1"/>
    <property type="molecule type" value="Genomic_DNA"/>
</dbReference>
<dbReference type="OMA" id="TIANDCS"/>